<evidence type="ECO:0000313" key="5">
    <source>
        <dbReference type="EMBL" id="OPJ58132.1"/>
    </source>
</evidence>
<dbReference type="Gene3D" id="2.60.120.10">
    <property type="entry name" value="Jelly Rolls"/>
    <property type="match status" value="1"/>
</dbReference>
<dbReference type="Pfam" id="PF02311">
    <property type="entry name" value="AraC_binding"/>
    <property type="match status" value="1"/>
</dbReference>
<dbReference type="InterPro" id="IPR020449">
    <property type="entry name" value="Tscrpt_reg_AraC-type_HTH"/>
</dbReference>
<dbReference type="InterPro" id="IPR018060">
    <property type="entry name" value="HTH_AraC"/>
</dbReference>
<evidence type="ECO:0000313" key="6">
    <source>
        <dbReference type="Proteomes" id="UP000190080"/>
    </source>
</evidence>
<dbReference type="PROSITE" id="PS01124">
    <property type="entry name" value="HTH_ARAC_FAMILY_2"/>
    <property type="match status" value="1"/>
</dbReference>
<dbReference type="STRING" id="1450648.CLORY_37560"/>
<sequence>MDKKSMNNHTVNSDMMNSEKRGYLNSDFRIFHVRDKKAMDFKYHHHDFHKIVVFIRGKVTYHIEGKAYDLKPWDIVLVPNTKIHRPVIDENELYERIVFWFYPEFLERYSSKDSNLLKCFYKACEEDYYLMRLDEDNLFDLKRLLKSLEIAQSDKEFASEILKNVLFIEFIVLINRFFIYKEDIQVIKSNGRNDMVTDVISYINSNLKEDLSIDDIAANFYTSRYYIMHKFKQETGSTIYSYIIQKRLILAKSLIRLGLSMTEVAEKSGFKDYSTFVRAFKKSFYVSPREYMNSIEEIKNERIGNLDI</sequence>
<keyword evidence="1" id="KW-0805">Transcription regulation</keyword>
<dbReference type="Pfam" id="PF12833">
    <property type="entry name" value="HTH_18"/>
    <property type="match status" value="1"/>
</dbReference>
<evidence type="ECO:0000256" key="1">
    <source>
        <dbReference type="ARBA" id="ARBA00023015"/>
    </source>
</evidence>
<dbReference type="Gene3D" id="1.10.10.60">
    <property type="entry name" value="Homeodomain-like"/>
    <property type="match status" value="2"/>
</dbReference>
<dbReference type="RefSeq" id="WP_242954453.1">
    <property type="nucleotide sequence ID" value="NZ_MZGV01000063.1"/>
</dbReference>
<evidence type="ECO:0000259" key="4">
    <source>
        <dbReference type="PROSITE" id="PS01124"/>
    </source>
</evidence>
<dbReference type="PANTHER" id="PTHR43280:SF34">
    <property type="entry name" value="ARAC-FAMILY TRANSCRIPTIONAL REGULATOR"/>
    <property type="match status" value="1"/>
</dbReference>
<dbReference type="Proteomes" id="UP000190080">
    <property type="component" value="Unassembled WGS sequence"/>
</dbReference>
<dbReference type="GO" id="GO:0043565">
    <property type="term" value="F:sequence-specific DNA binding"/>
    <property type="evidence" value="ECO:0007669"/>
    <property type="project" value="InterPro"/>
</dbReference>
<dbReference type="PANTHER" id="PTHR43280">
    <property type="entry name" value="ARAC-FAMILY TRANSCRIPTIONAL REGULATOR"/>
    <property type="match status" value="1"/>
</dbReference>
<evidence type="ECO:0000256" key="2">
    <source>
        <dbReference type="ARBA" id="ARBA00023125"/>
    </source>
</evidence>
<accession>A0A1V4IDR3</accession>
<organism evidence="5 6">
    <name type="scientific">Clostridium oryzae</name>
    <dbReference type="NCBI Taxonomy" id="1450648"/>
    <lineage>
        <taxon>Bacteria</taxon>
        <taxon>Bacillati</taxon>
        <taxon>Bacillota</taxon>
        <taxon>Clostridia</taxon>
        <taxon>Eubacteriales</taxon>
        <taxon>Clostridiaceae</taxon>
        <taxon>Clostridium</taxon>
    </lineage>
</organism>
<proteinExistence type="predicted"/>
<dbReference type="AlphaFoldDB" id="A0A1V4IDR3"/>
<keyword evidence="2" id="KW-0238">DNA-binding</keyword>
<keyword evidence="6" id="KW-1185">Reference proteome</keyword>
<evidence type="ECO:0000256" key="3">
    <source>
        <dbReference type="ARBA" id="ARBA00023163"/>
    </source>
</evidence>
<dbReference type="InterPro" id="IPR003313">
    <property type="entry name" value="AraC-bd"/>
</dbReference>
<gene>
    <name evidence="5" type="primary">rhaS_5</name>
    <name evidence="5" type="ORF">CLORY_37560</name>
</gene>
<feature type="domain" description="HTH araC/xylS-type" evidence="4">
    <location>
        <begin position="197"/>
        <end position="294"/>
    </location>
</feature>
<reference evidence="5 6" key="1">
    <citation type="submission" date="2017-03" db="EMBL/GenBank/DDBJ databases">
        <title>Genome sequence of Clostridium oryzae DSM 28571.</title>
        <authorList>
            <person name="Poehlein A."/>
            <person name="Daniel R."/>
        </authorList>
    </citation>
    <scope>NUCLEOTIDE SEQUENCE [LARGE SCALE GENOMIC DNA]</scope>
    <source>
        <strain evidence="5 6">DSM 28571</strain>
    </source>
</reference>
<name>A0A1V4IDR3_9CLOT</name>
<dbReference type="PRINTS" id="PR00032">
    <property type="entry name" value="HTHARAC"/>
</dbReference>
<dbReference type="EMBL" id="MZGV01000063">
    <property type="protein sequence ID" value="OPJ58132.1"/>
    <property type="molecule type" value="Genomic_DNA"/>
</dbReference>
<dbReference type="SUPFAM" id="SSF51215">
    <property type="entry name" value="Regulatory protein AraC"/>
    <property type="match status" value="1"/>
</dbReference>
<dbReference type="InterPro" id="IPR009057">
    <property type="entry name" value="Homeodomain-like_sf"/>
</dbReference>
<keyword evidence="3" id="KW-0804">Transcription</keyword>
<dbReference type="SMART" id="SM00342">
    <property type="entry name" value="HTH_ARAC"/>
    <property type="match status" value="1"/>
</dbReference>
<dbReference type="GO" id="GO:0003700">
    <property type="term" value="F:DNA-binding transcription factor activity"/>
    <property type="evidence" value="ECO:0007669"/>
    <property type="project" value="InterPro"/>
</dbReference>
<dbReference type="InterPro" id="IPR037923">
    <property type="entry name" value="HTH-like"/>
</dbReference>
<comment type="caution">
    <text evidence="5">The sequence shown here is derived from an EMBL/GenBank/DDBJ whole genome shotgun (WGS) entry which is preliminary data.</text>
</comment>
<protein>
    <submittedName>
        <fullName evidence="5">HTH-type transcriptional activator RhaS</fullName>
    </submittedName>
</protein>
<dbReference type="InterPro" id="IPR014710">
    <property type="entry name" value="RmlC-like_jellyroll"/>
</dbReference>
<dbReference type="SUPFAM" id="SSF46689">
    <property type="entry name" value="Homeodomain-like"/>
    <property type="match status" value="2"/>
</dbReference>